<reference evidence="4" key="2">
    <citation type="submission" date="2012-08" db="EMBL/GenBank/DDBJ databases">
        <title>Genome sequence of Kazachstania naganishii.</title>
        <authorList>
            <person name="Gordon J.L."/>
            <person name="Armisen D."/>
            <person name="Proux-Wera E."/>
            <person name="OhEigeartaigh S.S."/>
            <person name="Byrne K.P."/>
            <person name="Wolfe K.H."/>
        </authorList>
    </citation>
    <scope>NUCLEOTIDE SEQUENCE [LARGE SCALE GENOMIC DNA]</scope>
    <source>
        <strain evidence="4">ATCC MYA-139 / BCRC 22969 / CBS 8797 / CCRC 22969 / KCTC 17520 / NBRC 10181 / NCYC 3082</strain>
    </source>
</reference>
<dbReference type="PRINTS" id="PR00080">
    <property type="entry name" value="SDRFAMILY"/>
</dbReference>
<dbReference type="InterPro" id="IPR002347">
    <property type="entry name" value="SDR_fam"/>
</dbReference>
<keyword evidence="4" id="KW-1185">Reference proteome</keyword>
<dbReference type="OrthoDB" id="5840532at2759"/>
<dbReference type="SUPFAM" id="SSF51735">
    <property type="entry name" value="NAD(P)-binding Rossmann-fold domains"/>
    <property type="match status" value="1"/>
</dbReference>
<name>J7R2N0_HUIN7</name>
<accession>J7R2N0</accession>
<dbReference type="KEGG" id="kng:KNAG_0B06470"/>
<comment type="similarity">
    <text evidence="2">Belongs to the short-chain dehydrogenases/reductases (SDR) family.</text>
</comment>
<evidence type="ECO:0000256" key="2">
    <source>
        <dbReference type="RuleBase" id="RU000363"/>
    </source>
</evidence>
<dbReference type="eggNOG" id="KOG1201">
    <property type="taxonomic scope" value="Eukaryota"/>
</dbReference>
<dbReference type="PANTHER" id="PTHR24322">
    <property type="entry name" value="PKSB"/>
    <property type="match status" value="1"/>
</dbReference>
<dbReference type="OMA" id="MFKDVEP"/>
<dbReference type="STRING" id="1071383.J7R2N0"/>
<dbReference type="Gene3D" id="3.40.50.720">
    <property type="entry name" value="NAD(P)-binding Rossmann-like Domain"/>
    <property type="match status" value="1"/>
</dbReference>
<evidence type="ECO:0000313" key="4">
    <source>
        <dbReference type="Proteomes" id="UP000006310"/>
    </source>
</evidence>
<dbReference type="HOGENOM" id="CLU_010194_5_1_1"/>
<dbReference type="InterPro" id="IPR036291">
    <property type="entry name" value="NAD(P)-bd_dom_sf"/>
</dbReference>
<evidence type="ECO:0000313" key="3">
    <source>
        <dbReference type="EMBL" id="CCK69075.1"/>
    </source>
</evidence>
<dbReference type="PRINTS" id="PR00081">
    <property type="entry name" value="GDHRDH"/>
</dbReference>
<dbReference type="Proteomes" id="UP000006310">
    <property type="component" value="Chromosome 2"/>
</dbReference>
<dbReference type="GeneID" id="34524725"/>
<dbReference type="RefSeq" id="XP_022463321.1">
    <property type="nucleotide sequence ID" value="XM_022606646.1"/>
</dbReference>
<dbReference type="Pfam" id="PF00106">
    <property type="entry name" value="adh_short"/>
    <property type="match status" value="1"/>
</dbReference>
<sequence>MEFTVDSIVEWVVIPVIRFPIVVVLPFRQYVSENLLIALLAYSVVLSCFLRLNNWFKTFGREDWVTIGKLQDPVAVITGGSNGLGNALILELLSKYPSLSIVNLDKTPPKAEDDKLQERVVYCACDLLDTEQLNETLVKLREEYGERINLIINNAGFRLPYMSCKATGMNELQDIMQVNSISPVRIIQELVKNQQCYIVNVASALGILAPAKVAGYAASKAASIAFHHSYSSELNSRGISKVRTLLVLPGQLDTSMFAGFNPPRKFWAPVVSASHLAHKIIDCCNVGVRGTLKDPFYVNFAYILMSMPYMVQNIVRVVARMDDCLPTERIDNSIEQ</sequence>
<dbReference type="AlphaFoldDB" id="J7R2N0"/>
<dbReference type="InterPro" id="IPR020904">
    <property type="entry name" value="Sc_DH/Rdtase_CS"/>
</dbReference>
<reference evidence="3 4" key="1">
    <citation type="journal article" date="2011" name="Proc. Natl. Acad. Sci. U.S.A.">
        <title>Evolutionary erosion of yeast sex chromosomes by mating-type switching accidents.</title>
        <authorList>
            <person name="Gordon J.L."/>
            <person name="Armisen D."/>
            <person name="Proux-Wera E."/>
            <person name="Oheigeartaigh S.S."/>
            <person name="Byrne K.P."/>
            <person name="Wolfe K.H."/>
        </authorList>
    </citation>
    <scope>NUCLEOTIDE SEQUENCE [LARGE SCALE GENOMIC DNA]</scope>
    <source>
        <strain evidence="4">ATCC MYA-139 / BCRC 22969 / CBS 8797 / CCRC 22969 / KCTC 17520 / NBRC 10181 / NCYC 3082</strain>
    </source>
</reference>
<evidence type="ECO:0000256" key="1">
    <source>
        <dbReference type="ARBA" id="ARBA00022857"/>
    </source>
</evidence>
<organism evidence="3 4">
    <name type="scientific">Huiozyma naganishii (strain ATCC MYA-139 / BCRC 22969 / CBS 8797 / KCTC 17520 / NBRC 10181 / NCYC 3082 / Yp74L-3)</name>
    <name type="common">Yeast</name>
    <name type="synonym">Kazachstania naganishii</name>
    <dbReference type="NCBI Taxonomy" id="1071383"/>
    <lineage>
        <taxon>Eukaryota</taxon>
        <taxon>Fungi</taxon>
        <taxon>Dikarya</taxon>
        <taxon>Ascomycota</taxon>
        <taxon>Saccharomycotina</taxon>
        <taxon>Saccharomycetes</taxon>
        <taxon>Saccharomycetales</taxon>
        <taxon>Saccharomycetaceae</taxon>
        <taxon>Huiozyma</taxon>
    </lineage>
</organism>
<dbReference type="EMBL" id="HE978315">
    <property type="protein sequence ID" value="CCK69075.1"/>
    <property type="molecule type" value="Genomic_DNA"/>
</dbReference>
<gene>
    <name evidence="3" type="primary">KNAG0B06470</name>
    <name evidence="3" type="ordered locus">KNAG_0B06470</name>
</gene>
<dbReference type="GO" id="GO:0016616">
    <property type="term" value="F:oxidoreductase activity, acting on the CH-OH group of donors, NAD or NADP as acceptor"/>
    <property type="evidence" value="ECO:0007669"/>
    <property type="project" value="TreeGrafter"/>
</dbReference>
<dbReference type="PROSITE" id="PS00061">
    <property type="entry name" value="ADH_SHORT"/>
    <property type="match status" value="1"/>
</dbReference>
<dbReference type="PANTHER" id="PTHR24322:SF743">
    <property type="entry name" value="AER111WP"/>
    <property type="match status" value="1"/>
</dbReference>
<proteinExistence type="inferred from homology"/>
<protein>
    <submittedName>
        <fullName evidence="3">Uncharacterized protein</fullName>
    </submittedName>
</protein>
<keyword evidence="1" id="KW-0521">NADP</keyword>